<dbReference type="InterPro" id="IPR051024">
    <property type="entry name" value="GlcNAc_Chitin_IntDeg"/>
</dbReference>
<evidence type="ECO:0000313" key="5">
    <source>
        <dbReference type="Proteomes" id="UP000198600"/>
    </source>
</evidence>
<name>A0A1H2MH44_9PSED</name>
<dbReference type="Proteomes" id="UP000198600">
    <property type="component" value="Chromosome I"/>
</dbReference>
<proteinExistence type="predicted"/>
<feature type="chain" id="PRO_5030027473" evidence="2">
    <location>
        <begin position="23"/>
        <end position="240"/>
    </location>
</feature>
<evidence type="ECO:0000256" key="2">
    <source>
        <dbReference type="SAM" id="SignalP"/>
    </source>
</evidence>
<dbReference type="RefSeq" id="WP_157720757.1">
    <property type="nucleotide sequence ID" value="NZ_LS483433.1"/>
</dbReference>
<dbReference type="Pfam" id="PF03067">
    <property type="entry name" value="LPMO_10"/>
    <property type="match status" value="1"/>
</dbReference>
<reference evidence="5" key="1">
    <citation type="submission" date="2016-10" db="EMBL/GenBank/DDBJ databases">
        <authorList>
            <person name="Varghese N."/>
            <person name="Submissions S."/>
        </authorList>
    </citation>
    <scope>NUCLEOTIDE SEQUENCE [LARGE SCALE GENOMIC DNA]</scope>
    <source>
        <strain evidence="5">LMG 2223</strain>
    </source>
</reference>
<dbReference type="PANTHER" id="PTHR34823:SF1">
    <property type="entry name" value="CHITIN-BINDING TYPE-4 DOMAIN-CONTAINING PROTEIN"/>
    <property type="match status" value="1"/>
</dbReference>
<organism evidence="4 5">
    <name type="scientific">Pseudomonas mucidolens</name>
    <dbReference type="NCBI Taxonomy" id="46679"/>
    <lineage>
        <taxon>Bacteria</taxon>
        <taxon>Pseudomonadati</taxon>
        <taxon>Pseudomonadota</taxon>
        <taxon>Gammaproteobacteria</taxon>
        <taxon>Pseudomonadales</taxon>
        <taxon>Pseudomonadaceae</taxon>
        <taxon>Pseudomonas</taxon>
    </lineage>
</organism>
<evidence type="ECO:0000313" key="4">
    <source>
        <dbReference type="EMBL" id="SDU92404.1"/>
    </source>
</evidence>
<gene>
    <name evidence="4" type="ORF">SAMN05216202_1695</name>
</gene>
<dbReference type="InterPro" id="IPR004302">
    <property type="entry name" value="Cellulose/chitin-bd_N"/>
</dbReference>
<dbReference type="STRING" id="46679.SAMN05216202_1695"/>
<protein>
    <submittedName>
        <fullName evidence="4">Chitin-binding protein</fullName>
    </submittedName>
</protein>
<dbReference type="PANTHER" id="PTHR34823">
    <property type="entry name" value="GLCNAC-BINDING PROTEIN A"/>
    <property type="match status" value="1"/>
</dbReference>
<evidence type="ECO:0000256" key="1">
    <source>
        <dbReference type="ARBA" id="ARBA00022729"/>
    </source>
</evidence>
<dbReference type="AlphaFoldDB" id="A0A1H2MH44"/>
<keyword evidence="1 2" id="KW-0732">Signal</keyword>
<feature type="domain" description="Chitin-binding type-4" evidence="3">
    <location>
        <begin position="36"/>
        <end position="234"/>
    </location>
</feature>
<dbReference type="InterPro" id="IPR014756">
    <property type="entry name" value="Ig_E-set"/>
</dbReference>
<evidence type="ECO:0000259" key="3">
    <source>
        <dbReference type="Pfam" id="PF03067"/>
    </source>
</evidence>
<accession>A0A1H2MH44</accession>
<feature type="signal peptide" evidence="2">
    <location>
        <begin position="1"/>
        <end position="22"/>
    </location>
</feature>
<dbReference type="SUPFAM" id="SSF81296">
    <property type="entry name" value="E set domains"/>
    <property type="match status" value="1"/>
</dbReference>
<dbReference type="Gene3D" id="2.70.50.50">
    <property type="entry name" value="chitin-binding protein cbp21"/>
    <property type="match status" value="1"/>
</dbReference>
<dbReference type="CDD" id="cd21177">
    <property type="entry name" value="LPMO_AA10"/>
    <property type="match status" value="1"/>
</dbReference>
<keyword evidence="5" id="KW-1185">Reference proteome</keyword>
<dbReference type="EMBL" id="LT629802">
    <property type="protein sequence ID" value="SDU92404.1"/>
    <property type="molecule type" value="Genomic_DNA"/>
</dbReference>
<sequence length="240" mass="27344">MKYHKLALSIIMLYGFCSTVQAAEQSAVKKTPEIYHGTSELPPSRQYYCYSQQDYNNGSSGIKNAACKEAYENAGEENWERARIFDNWNTYSQNLSGSQYPDKPKDLVPDGKLCSAGKSDFDSINPPSNAWHTSNLEVKDGRVQLTYIASQMHDPSEFRVFLTDQDHLTWDSLKESPDVKVKGEPDTDNIGPGRYYLDVKLPEGYVSESRSLLYIMWERNEDPARETFFSCSDVVLKETK</sequence>